<organism evidence="7 8">
    <name type="scientific">Streptomyces diacarni</name>
    <dbReference type="NCBI Taxonomy" id="2800381"/>
    <lineage>
        <taxon>Bacteria</taxon>
        <taxon>Bacillati</taxon>
        <taxon>Actinomycetota</taxon>
        <taxon>Actinomycetes</taxon>
        <taxon>Kitasatosporales</taxon>
        <taxon>Streptomycetaceae</taxon>
        <taxon>Streptomyces</taxon>
    </lineage>
</organism>
<dbReference type="InterPro" id="IPR036271">
    <property type="entry name" value="Tet_transcr_reg_TetR-rel_C_sf"/>
</dbReference>
<dbReference type="Gene3D" id="1.10.357.10">
    <property type="entry name" value="Tetracycline Repressor, domain 2"/>
    <property type="match status" value="1"/>
</dbReference>
<evidence type="ECO:0000256" key="1">
    <source>
        <dbReference type="ARBA" id="ARBA00023015"/>
    </source>
</evidence>
<dbReference type="InterPro" id="IPR009057">
    <property type="entry name" value="Homeodomain-like_sf"/>
</dbReference>
<dbReference type="InterPro" id="IPR001647">
    <property type="entry name" value="HTH_TetR"/>
</dbReference>
<keyword evidence="1" id="KW-0805">Transcription regulation</keyword>
<dbReference type="SUPFAM" id="SSF46689">
    <property type="entry name" value="Homeodomain-like"/>
    <property type="match status" value="1"/>
</dbReference>
<protein>
    <submittedName>
        <fullName evidence="7">TetR/AcrR family transcriptional regulator</fullName>
    </submittedName>
</protein>
<evidence type="ECO:0000256" key="4">
    <source>
        <dbReference type="PROSITE-ProRule" id="PRU00335"/>
    </source>
</evidence>
<dbReference type="RefSeq" id="WP_114019851.1">
    <property type="nucleotide sequence ID" value="NZ_QOIN01000021.1"/>
</dbReference>
<dbReference type="GO" id="GO:0003677">
    <property type="term" value="F:DNA binding"/>
    <property type="evidence" value="ECO:0007669"/>
    <property type="project" value="UniProtKB-UniRule"/>
</dbReference>
<keyword evidence="2 4" id="KW-0238">DNA-binding</keyword>
<sequence length="224" mass="23892">MNVDDTIETRVLSAADALFYQYGVQSVGMDRIRDASGVSLKKIYQCFPSKGALVEAYLRRRDRWARTALEERVADHTDPESRVLAVFDWLYDWVDGPDFHGCAFINAFGELGAGSQGVVEAVREHKSAVRTFLRGLAFETGATDPDWLASQLSVLLDGAMSNASISDSPAPARHARSAARTLLHDAAVAADAPAESAAGPEEPPAGHEEPAAGPREPASTAPGG</sequence>
<evidence type="ECO:0000313" key="8">
    <source>
        <dbReference type="Proteomes" id="UP000252914"/>
    </source>
</evidence>
<dbReference type="SUPFAM" id="SSF48498">
    <property type="entry name" value="Tetracyclin repressor-like, C-terminal domain"/>
    <property type="match status" value="1"/>
</dbReference>
<feature type="region of interest" description="Disordered" evidence="5">
    <location>
        <begin position="184"/>
        <end position="224"/>
    </location>
</feature>
<feature type="domain" description="HTH tetR-type" evidence="6">
    <location>
        <begin position="5"/>
        <end position="65"/>
    </location>
</feature>
<dbReference type="Pfam" id="PF16925">
    <property type="entry name" value="TetR_C_13"/>
    <property type="match status" value="1"/>
</dbReference>
<dbReference type="Pfam" id="PF00440">
    <property type="entry name" value="TetR_N"/>
    <property type="match status" value="1"/>
</dbReference>
<dbReference type="EMBL" id="QOIN01000021">
    <property type="protein sequence ID" value="RCG29142.1"/>
    <property type="molecule type" value="Genomic_DNA"/>
</dbReference>
<evidence type="ECO:0000256" key="2">
    <source>
        <dbReference type="ARBA" id="ARBA00023125"/>
    </source>
</evidence>
<evidence type="ECO:0000259" key="6">
    <source>
        <dbReference type="PROSITE" id="PS50977"/>
    </source>
</evidence>
<dbReference type="PANTHER" id="PTHR47506:SF1">
    <property type="entry name" value="HTH-TYPE TRANSCRIPTIONAL REGULATOR YJDC"/>
    <property type="match status" value="1"/>
</dbReference>
<comment type="caution">
    <text evidence="7">The sequence shown here is derived from an EMBL/GenBank/DDBJ whole genome shotgun (WGS) entry which is preliminary data.</text>
</comment>
<dbReference type="InterPro" id="IPR011075">
    <property type="entry name" value="TetR_C"/>
</dbReference>
<proteinExistence type="predicted"/>
<feature type="DNA-binding region" description="H-T-H motif" evidence="4">
    <location>
        <begin position="28"/>
        <end position="47"/>
    </location>
</feature>
<dbReference type="PANTHER" id="PTHR47506">
    <property type="entry name" value="TRANSCRIPTIONAL REGULATORY PROTEIN"/>
    <property type="match status" value="1"/>
</dbReference>
<dbReference type="Proteomes" id="UP000252914">
    <property type="component" value="Unassembled WGS sequence"/>
</dbReference>
<keyword evidence="8" id="KW-1185">Reference proteome</keyword>
<name>A0A367FH25_9ACTN</name>
<evidence type="ECO:0000256" key="5">
    <source>
        <dbReference type="SAM" id="MobiDB-lite"/>
    </source>
</evidence>
<evidence type="ECO:0000256" key="3">
    <source>
        <dbReference type="ARBA" id="ARBA00023163"/>
    </source>
</evidence>
<accession>A0A367FH25</accession>
<reference evidence="7 8" key="1">
    <citation type="submission" date="2018-06" db="EMBL/GenBank/DDBJ databases">
        <title>Streptomyces reniochalinae sp. nov. and Streptomyces diacarnus sp. nov. from marine sponges.</title>
        <authorList>
            <person name="Li L."/>
        </authorList>
    </citation>
    <scope>NUCLEOTIDE SEQUENCE [LARGE SCALE GENOMIC DNA]</scope>
    <source>
        <strain evidence="7 8">LHW51701</strain>
    </source>
</reference>
<feature type="compositionally biased region" description="Low complexity" evidence="5">
    <location>
        <begin position="186"/>
        <end position="200"/>
    </location>
</feature>
<dbReference type="PROSITE" id="PS50977">
    <property type="entry name" value="HTH_TETR_2"/>
    <property type="match status" value="1"/>
</dbReference>
<evidence type="ECO:0000313" key="7">
    <source>
        <dbReference type="EMBL" id="RCG29142.1"/>
    </source>
</evidence>
<dbReference type="AlphaFoldDB" id="A0A367FH25"/>
<keyword evidence="3" id="KW-0804">Transcription</keyword>
<gene>
    <name evidence="7" type="ORF">DTL70_00770</name>
</gene>